<accession>A0A3M8WVQ2</accession>
<organism evidence="2 3">
    <name type="scientific">Streptomyces botrytidirepellens</name>
    <dbReference type="NCBI Taxonomy" id="2486417"/>
    <lineage>
        <taxon>Bacteria</taxon>
        <taxon>Bacillati</taxon>
        <taxon>Actinomycetota</taxon>
        <taxon>Actinomycetes</taxon>
        <taxon>Kitasatosporales</taxon>
        <taxon>Streptomycetaceae</taxon>
        <taxon>Streptomyces</taxon>
    </lineage>
</organism>
<dbReference type="EMBL" id="RIBZ01000094">
    <property type="protein sequence ID" value="RNG33504.1"/>
    <property type="molecule type" value="Genomic_DNA"/>
</dbReference>
<feature type="non-terminal residue" evidence="2">
    <location>
        <position position="1"/>
    </location>
</feature>
<sequence>RLVARLAEKARQAEPWLTGGQRRKITAWKNSAPQSASEPGKATAAPVSSPPQAAAAVQRTPKPARREGIASVRPTDPDLVADAARDVLEHAARLGKTLPWDQLCAQVKGLDELSEERQFRALEAASARSRSSRPLAALITTGTGLPHPHYWRMARQSGDDPAARAAWQQAVAGVHASYRPGPLPPGARPRKQHESRGAPGR</sequence>
<dbReference type="Proteomes" id="UP000275401">
    <property type="component" value="Unassembled WGS sequence"/>
</dbReference>
<comment type="caution">
    <text evidence="2">The sequence shown here is derived from an EMBL/GenBank/DDBJ whole genome shotgun (WGS) entry which is preliminary data.</text>
</comment>
<feature type="region of interest" description="Disordered" evidence="1">
    <location>
        <begin position="14"/>
        <end position="77"/>
    </location>
</feature>
<name>A0A3M8WVQ2_9ACTN</name>
<gene>
    <name evidence="2" type="ORF">EEJ42_07285</name>
</gene>
<dbReference type="RefSeq" id="WP_221179333.1">
    <property type="nucleotide sequence ID" value="NZ_RIBZ01000094.1"/>
</dbReference>
<protein>
    <submittedName>
        <fullName evidence="2">Uncharacterized protein</fullName>
    </submittedName>
</protein>
<proteinExistence type="predicted"/>
<evidence type="ECO:0000313" key="3">
    <source>
        <dbReference type="Proteomes" id="UP000275401"/>
    </source>
</evidence>
<evidence type="ECO:0000313" key="2">
    <source>
        <dbReference type="EMBL" id="RNG33504.1"/>
    </source>
</evidence>
<feature type="region of interest" description="Disordered" evidence="1">
    <location>
        <begin position="156"/>
        <end position="201"/>
    </location>
</feature>
<feature type="compositionally biased region" description="Polar residues" evidence="1">
    <location>
        <begin position="28"/>
        <end position="37"/>
    </location>
</feature>
<keyword evidence="3" id="KW-1185">Reference proteome</keyword>
<reference evidence="2 3" key="1">
    <citation type="submission" date="2018-11" db="EMBL/GenBank/DDBJ databases">
        <title>The Potential of Streptomyces as Biocontrol Agents against the Tomato grey mould, Botrytis cinerea (Gray mold) Frontiers in Microbiology.</title>
        <authorList>
            <person name="Li D."/>
        </authorList>
    </citation>
    <scope>NUCLEOTIDE SEQUENCE [LARGE SCALE GENOMIC DNA]</scope>
    <source>
        <strain evidence="2 3">NEAU-LD23</strain>
    </source>
</reference>
<feature type="compositionally biased region" description="Basic and acidic residues" evidence="1">
    <location>
        <begin position="192"/>
        <end position="201"/>
    </location>
</feature>
<evidence type="ECO:0000256" key="1">
    <source>
        <dbReference type="SAM" id="MobiDB-lite"/>
    </source>
</evidence>
<dbReference type="AlphaFoldDB" id="A0A3M8WVQ2"/>
<feature type="compositionally biased region" description="Low complexity" evidence="1">
    <location>
        <begin position="163"/>
        <end position="172"/>
    </location>
</feature>
<feature type="compositionally biased region" description="Low complexity" evidence="1">
    <location>
        <begin position="44"/>
        <end position="58"/>
    </location>
</feature>